<feature type="domain" description="Thioredoxin" evidence="3">
    <location>
        <begin position="49"/>
        <end position="178"/>
    </location>
</feature>
<reference evidence="5" key="1">
    <citation type="journal article" date="2019" name="Int. J. Syst. Evol. Microbiol.">
        <title>The Global Catalogue of Microorganisms (GCM) 10K type strain sequencing project: providing services to taxonomists for standard genome sequencing and annotation.</title>
        <authorList>
            <consortium name="The Broad Institute Genomics Platform"/>
            <consortium name="The Broad Institute Genome Sequencing Center for Infectious Disease"/>
            <person name="Wu L."/>
            <person name="Ma J."/>
        </authorList>
    </citation>
    <scope>NUCLEOTIDE SEQUENCE [LARGE SCALE GENOMIC DNA]</scope>
    <source>
        <strain evidence="5">CGMCC 1.13574</strain>
    </source>
</reference>
<keyword evidence="2" id="KW-0472">Membrane</keyword>
<dbReference type="PROSITE" id="PS51352">
    <property type="entry name" value="THIOREDOXIN_2"/>
    <property type="match status" value="1"/>
</dbReference>
<sequence>MDTFVTISIILLWVFMIAQMVVIYFLAKLVAGFLNRFRLIQPEVEYLKIGIGQQAPMFREKDQHGNLIKLSDLQGRPTMLLFVRESCNVCKRVLPELSVLATSMKSLRIIVITGTDADGPSFELPGGIHLLRSDEIFENYYIRKVPEYVLVGGDGNVLLMDSATDFDRLFDNLKYHVKIAG</sequence>
<proteinExistence type="predicted"/>
<dbReference type="InterPro" id="IPR000866">
    <property type="entry name" value="AhpC/TSA"/>
</dbReference>
<feature type="transmembrane region" description="Helical" evidence="2">
    <location>
        <begin position="6"/>
        <end position="27"/>
    </location>
</feature>
<dbReference type="SUPFAM" id="SSF52833">
    <property type="entry name" value="Thioredoxin-like"/>
    <property type="match status" value="1"/>
</dbReference>
<organism evidence="4 5">
    <name type="scientific">Tumebacillus lipolyticus</name>
    <dbReference type="NCBI Taxonomy" id="1280370"/>
    <lineage>
        <taxon>Bacteria</taxon>
        <taxon>Bacillati</taxon>
        <taxon>Bacillota</taxon>
        <taxon>Bacilli</taxon>
        <taxon>Bacillales</taxon>
        <taxon>Alicyclobacillaceae</taxon>
        <taxon>Tumebacillus</taxon>
    </lineage>
</organism>
<keyword evidence="1" id="KW-1015">Disulfide bond</keyword>
<evidence type="ECO:0000313" key="5">
    <source>
        <dbReference type="Proteomes" id="UP001597343"/>
    </source>
</evidence>
<name>A0ABW4ZVH0_9BACL</name>
<dbReference type="EMBL" id="JBHUIO010000002">
    <property type="protein sequence ID" value="MFD2169220.1"/>
    <property type="molecule type" value="Genomic_DNA"/>
</dbReference>
<protein>
    <submittedName>
        <fullName evidence="4">TlpA family protein disulfide reductase</fullName>
    </submittedName>
</protein>
<dbReference type="RefSeq" id="WP_386044267.1">
    <property type="nucleotide sequence ID" value="NZ_JBHUIO010000002.1"/>
</dbReference>
<evidence type="ECO:0000256" key="1">
    <source>
        <dbReference type="ARBA" id="ARBA00023157"/>
    </source>
</evidence>
<keyword evidence="2" id="KW-0812">Transmembrane</keyword>
<evidence type="ECO:0000313" key="4">
    <source>
        <dbReference type="EMBL" id="MFD2169220.1"/>
    </source>
</evidence>
<comment type="caution">
    <text evidence="4">The sequence shown here is derived from an EMBL/GenBank/DDBJ whole genome shotgun (WGS) entry which is preliminary data.</text>
</comment>
<accession>A0ABW4ZVH0</accession>
<evidence type="ECO:0000259" key="3">
    <source>
        <dbReference type="PROSITE" id="PS51352"/>
    </source>
</evidence>
<evidence type="ECO:0000256" key="2">
    <source>
        <dbReference type="SAM" id="Phobius"/>
    </source>
</evidence>
<dbReference type="InterPro" id="IPR013766">
    <property type="entry name" value="Thioredoxin_domain"/>
</dbReference>
<dbReference type="Proteomes" id="UP001597343">
    <property type="component" value="Unassembled WGS sequence"/>
</dbReference>
<keyword evidence="5" id="KW-1185">Reference proteome</keyword>
<keyword evidence="2" id="KW-1133">Transmembrane helix</keyword>
<dbReference type="InterPro" id="IPR036249">
    <property type="entry name" value="Thioredoxin-like_sf"/>
</dbReference>
<gene>
    <name evidence="4" type="ORF">ACFSOY_04190</name>
</gene>
<dbReference type="Gene3D" id="3.40.30.10">
    <property type="entry name" value="Glutaredoxin"/>
    <property type="match status" value="1"/>
</dbReference>
<dbReference type="Pfam" id="PF00578">
    <property type="entry name" value="AhpC-TSA"/>
    <property type="match status" value="1"/>
</dbReference>